<gene>
    <name evidence="1" type="ORF">SmJEL517_g01928</name>
</gene>
<accession>A0A507C3X2</accession>
<name>A0A507C3X2_9FUNG</name>
<comment type="caution">
    <text evidence="1">The sequence shown here is derived from an EMBL/GenBank/DDBJ whole genome shotgun (WGS) entry which is preliminary data.</text>
</comment>
<dbReference type="PANTHER" id="PTHR33504">
    <property type="entry name" value="NADH DEHYDROGENASE (UBIQUINONE) 1 BETA SUBCOMPLEX, 4"/>
    <property type="match status" value="1"/>
</dbReference>
<sequence length="236" mass="27331">MEADVRNVQRTAALMIERAWVAYSSRKLFALMKELITKAERNMTFKFARGLSHEEAALLKDPFCKARVRFRLGGEVFPPKVLFKIFTKSQTHYYHAKRLIPAGSIGARDALNVSGRWPFLKHVLDLHYHSPIESVDITSQNEFVQFMASLDARHAHLGGRQNNWRELKLEDLLPPKKQRAKWKERWISAHRSKKRVNNGAEIRKAVVVATRDFDEDVLGDGDFEDLYEWTVALDEV</sequence>
<dbReference type="GeneID" id="42003153"/>
<dbReference type="Proteomes" id="UP000319731">
    <property type="component" value="Unassembled WGS sequence"/>
</dbReference>
<dbReference type="EMBL" id="QEAO01000007">
    <property type="protein sequence ID" value="TPX35667.1"/>
    <property type="molecule type" value="Genomic_DNA"/>
</dbReference>
<dbReference type="AlphaFoldDB" id="A0A507C3X2"/>
<dbReference type="STRING" id="1806994.A0A507C3X2"/>
<dbReference type="RefSeq" id="XP_031026099.1">
    <property type="nucleotide sequence ID" value="XM_031167856.1"/>
</dbReference>
<keyword evidence="2" id="KW-1185">Reference proteome</keyword>
<reference evidence="1 2" key="1">
    <citation type="journal article" date="2019" name="Sci. Rep.">
        <title>Comparative genomics of chytrid fungi reveal insights into the obligate biotrophic and pathogenic lifestyle of Synchytrium endobioticum.</title>
        <authorList>
            <person name="van de Vossenberg B.T.L.H."/>
            <person name="Warris S."/>
            <person name="Nguyen H.D.T."/>
            <person name="van Gent-Pelzer M.P.E."/>
            <person name="Joly D.L."/>
            <person name="van de Geest H.C."/>
            <person name="Bonants P.J.M."/>
            <person name="Smith D.S."/>
            <person name="Levesque C.A."/>
            <person name="van der Lee T.A.J."/>
        </authorList>
    </citation>
    <scope>NUCLEOTIDE SEQUENCE [LARGE SCALE GENOMIC DNA]</scope>
    <source>
        <strain evidence="1 2">JEL517</strain>
    </source>
</reference>
<dbReference type="PANTHER" id="PTHR33504:SF1">
    <property type="entry name" value="FAMILY WITH SEQUENCE SIMILARITY 90, MEMBER A1B"/>
    <property type="match status" value="1"/>
</dbReference>
<proteinExistence type="predicted"/>
<organism evidence="1 2">
    <name type="scientific">Synchytrium microbalum</name>
    <dbReference type="NCBI Taxonomy" id="1806994"/>
    <lineage>
        <taxon>Eukaryota</taxon>
        <taxon>Fungi</taxon>
        <taxon>Fungi incertae sedis</taxon>
        <taxon>Chytridiomycota</taxon>
        <taxon>Chytridiomycota incertae sedis</taxon>
        <taxon>Chytridiomycetes</taxon>
        <taxon>Synchytriales</taxon>
        <taxon>Synchytriaceae</taxon>
        <taxon>Synchytrium</taxon>
    </lineage>
</organism>
<evidence type="ECO:0000313" key="1">
    <source>
        <dbReference type="EMBL" id="TPX35667.1"/>
    </source>
</evidence>
<protein>
    <submittedName>
        <fullName evidence="1">Uncharacterized protein</fullName>
    </submittedName>
</protein>
<dbReference type="OrthoDB" id="10006090at2759"/>
<evidence type="ECO:0000313" key="2">
    <source>
        <dbReference type="Proteomes" id="UP000319731"/>
    </source>
</evidence>